<dbReference type="GO" id="GO:0005840">
    <property type="term" value="C:ribosome"/>
    <property type="evidence" value="ECO:0007669"/>
    <property type="project" value="UniProtKB-KW"/>
</dbReference>
<dbReference type="InterPro" id="IPR051908">
    <property type="entry name" value="Ribosomal_N-acetyltransferase"/>
</dbReference>
<protein>
    <submittedName>
        <fullName evidence="2">Acetyltransferase, ribosomal protein N-acetylase</fullName>
    </submittedName>
</protein>
<sequence length="182" mass="19865">MDSVEIVAGSFQLRPCQTVDTEWICRACQDPDIQRWTRVPSPYRSNDAFAFVTDFVPRSWESGRAAPFGVFDAVSGEGLGTVSLVSMDLGDGLAEIGYWVAPWARRRGVATAGTVAVARWAFGTLGVARLSWMAEVGNHGSRAVAERAGFTVEGTLRDRIRRRDGSRADAWIGSLLPTDLKD</sequence>
<evidence type="ECO:0000313" key="2">
    <source>
        <dbReference type="EMBL" id="EXG80000.1"/>
    </source>
</evidence>
<accession>A0A010YIA7</accession>
<keyword evidence="2" id="KW-0808">Transferase</keyword>
<dbReference type="InterPro" id="IPR000182">
    <property type="entry name" value="GNAT_dom"/>
</dbReference>
<comment type="caution">
    <text evidence="2">The sequence shown here is derived from an EMBL/GenBank/DDBJ whole genome shotgun (WGS) entry which is preliminary data.</text>
</comment>
<dbReference type="InterPro" id="IPR016181">
    <property type="entry name" value="Acyl_CoA_acyltransferase"/>
</dbReference>
<dbReference type="SUPFAM" id="SSF55729">
    <property type="entry name" value="Acyl-CoA N-acyltransferases (Nat)"/>
    <property type="match status" value="1"/>
</dbReference>
<gene>
    <name evidence="2" type="ORF">CryarDRAFT_1055</name>
</gene>
<reference evidence="2 3" key="1">
    <citation type="submission" date="2013-07" db="EMBL/GenBank/DDBJ databases">
        <authorList>
            <consortium name="DOE Joint Genome Institute"/>
            <person name="Eisen J."/>
            <person name="Huntemann M."/>
            <person name="Han J."/>
            <person name="Chen A."/>
            <person name="Kyrpides N."/>
            <person name="Mavromatis K."/>
            <person name="Markowitz V."/>
            <person name="Palaniappan K."/>
            <person name="Ivanova N."/>
            <person name="Schaumberg A."/>
            <person name="Pati A."/>
            <person name="Liolios K."/>
            <person name="Nordberg H.P."/>
            <person name="Cantor M.N."/>
            <person name="Hua S.X."/>
            <person name="Woyke T."/>
        </authorList>
    </citation>
    <scope>NUCLEOTIDE SEQUENCE [LARGE SCALE GENOMIC DNA]</scope>
    <source>
        <strain evidence="2 3">DSM 44712</strain>
    </source>
</reference>
<dbReference type="PANTHER" id="PTHR43441:SF10">
    <property type="entry name" value="ACETYLTRANSFERASE"/>
    <property type="match status" value="1"/>
</dbReference>
<dbReference type="PROSITE" id="PS51186">
    <property type="entry name" value="GNAT"/>
    <property type="match status" value="1"/>
</dbReference>
<organism evidence="2 3">
    <name type="scientific">Cryptosporangium arvum DSM 44712</name>
    <dbReference type="NCBI Taxonomy" id="927661"/>
    <lineage>
        <taxon>Bacteria</taxon>
        <taxon>Bacillati</taxon>
        <taxon>Actinomycetota</taxon>
        <taxon>Actinomycetes</taxon>
        <taxon>Cryptosporangiales</taxon>
        <taxon>Cryptosporangiaceae</taxon>
        <taxon>Cryptosporangium</taxon>
    </lineage>
</organism>
<dbReference type="Proteomes" id="UP000021053">
    <property type="component" value="Unassembled WGS sequence"/>
</dbReference>
<dbReference type="PATRIC" id="fig|927661.3.peg.1036"/>
<keyword evidence="3" id="KW-1185">Reference proteome</keyword>
<keyword evidence="2" id="KW-0689">Ribosomal protein</keyword>
<dbReference type="Gene3D" id="3.40.630.30">
    <property type="match status" value="1"/>
</dbReference>
<dbReference type="GO" id="GO:1990189">
    <property type="term" value="F:protein N-terminal-serine acetyltransferase activity"/>
    <property type="evidence" value="ECO:0007669"/>
    <property type="project" value="TreeGrafter"/>
</dbReference>
<dbReference type="RefSeq" id="WP_035848759.1">
    <property type="nucleotide sequence ID" value="NZ_KK073874.1"/>
</dbReference>
<name>A0A010YIA7_9ACTN</name>
<dbReference type="GO" id="GO:0005737">
    <property type="term" value="C:cytoplasm"/>
    <property type="evidence" value="ECO:0007669"/>
    <property type="project" value="TreeGrafter"/>
</dbReference>
<proteinExistence type="predicted"/>
<dbReference type="EMBL" id="JFBT01000001">
    <property type="protein sequence ID" value="EXG80000.1"/>
    <property type="molecule type" value="Genomic_DNA"/>
</dbReference>
<keyword evidence="2" id="KW-0687">Ribonucleoprotein</keyword>
<dbReference type="PANTHER" id="PTHR43441">
    <property type="entry name" value="RIBOSOMAL-PROTEIN-SERINE ACETYLTRANSFERASE"/>
    <property type="match status" value="1"/>
</dbReference>
<dbReference type="GO" id="GO:0008999">
    <property type="term" value="F:protein-N-terminal-alanine acetyltransferase activity"/>
    <property type="evidence" value="ECO:0007669"/>
    <property type="project" value="TreeGrafter"/>
</dbReference>
<dbReference type="Pfam" id="PF13302">
    <property type="entry name" value="Acetyltransf_3"/>
    <property type="match status" value="1"/>
</dbReference>
<evidence type="ECO:0000259" key="1">
    <source>
        <dbReference type="PROSITE" id="PS51186"/>
    </source>
</evidence>
<dbReference type="HOGENOM" id="CLU_013985_3_4_11"/>
<dbReference type="AlphaFoldDB" id="A0A010YIA7"/>
<feature type="domain" description="N-acetyltransferase" evidence="1">
    <location>
        <begin position="23"/>
        <end position="177"/>
    </location>
</feature>
<evidence type="ECO:0000313" key="3">
    <source>
        <dbReference type="Proteomes" id="UP000021053"/>
    </source>
</evidence>